<organism evidence="1 2">
    <name type="scientific">Porites lobata</name>
    <dbReference type="NCBI Taxonomy" id="104759"/>
    <lineage>
        <taxon>Eukaryota</taxon>
        <taxon>Metazoa</taxon>
        <taxon>Cnidaria</taxon>
        <taxon>Anthozoa</taxon>
        <taxon>Hexacorallia</taxon>
        <taxon>Scleractinia</taxon>
        <taxon>Fungiina</taxon>
        <taxon>Poritidae</taxon>
        <taxon>Porites</taxon>
    </lineage>
</organism>
<evidence type="ECO:0000313" key="2">
    <source>
        <dbReference type="Proteomes" id="UP001159405"/>
    </source>
</evidence>
<evidence type="ECO:0000313" key="1">
    <source>
        <dbReference type="EMBL" id="CAH3167037.1"/>
    </source>
</evidence>
<proteinExistence type="predicted"/>
<gene>
    <name evidence="1" type="ORF">PLOB_00008011</name>
</gene>
<reference evidence="1 2" key="1">
    <citation type="submission" date="2022-05" db="EMBL/GenBank/DDBJ databases">
        <authorList>
            <consortium name="Genoscope - CEA"/>
            <person name="William W."/>
        </authorList>
    </citation>
    <scope>NUCLEOTIDE SEQUENCE [LARGE SCALE GENOMIC DNA]</scope>
</reference>
<evidence type="ECO:0008006" key="3">
    <source>
        <dbReference type="Google" id="ProtNLM"/>
    </source>
</evidence>
<comment type="caution">
    <text evidence="1">The sequence shown here is derived from an EMBL/GenBank/DDBJ whole genome shotgun (WGS) entry which is preliminary data.</text>
</comment>
<name>A0ABN8QMS9_9CNID</name>
<sequence length="138" mass="15719">MGDFNLNLTNFQHHQNTGEFLDGLHSYMFFAMITRATRITSHTVTLLDNSFANTFFYHSRSCLLITDISDHLPVFSIHSNNDSSNSHAHDPVVIRDNNKENLASFLEMLKEITWSSLDGYHDPKNVNSILKVIMCASL</sequence>
<dbReference type="EMBL" id="CALNXK010000139">
    <property type="protein sequence ID" value="CAH3167037.1"/>
    <property type="molecule type" value="Genomic_DNA"/>
</dbReference>
<protein>
    <recommendedName>
        <fullName evidence="3">Endonuclease/exonuclease/phosphatase domain-containing protein</fullName>
    </recommendedName>
</protein>
<keyword evidence="2" id="KW-1185">Reference proteome</keyword>
<accession>A0ABN8QMS9</accession>
<dbReference type="Proteomes" id="UP001159405">
    <property type="component" value="Unassembled WGS sequence"/>
</dbReference>